<accession>A0A6M3L2A6</accession>
<evidence type="ECO:0000256" key="1">
    <source>
        <dbReference type="SAM" id="MobiDB-lite"/>
    </source>
</evidence>
<organism evidence="2">
    <name type="scientific">viral metagenome</name>
    <dbReference type="NCBI Taxonomy" id="1070528"/>
    <lineage>
        <taxon>unclassified sequences</taxon>
        <taxon>metagenomes</taxon>
        <taxon>organismal metagenomes</taxon>
    </lineage>
</organism>
<proteinExistence type="predicted"/>
<name>A0A6M3L2A6_9ZZZZ</name>
<reference evidence="2" key="1">
    <citation type="submission" date="2020-03" db="EMBL/GenBank/DDBJ databases">
        <title>The deep terrestrial virosphere.</title>
        <authorList>
            <person name="Holmfeldt K."/>
            <person name="Nilsson E."/>
            <person name="Simone D."/>
            <person name="Lopez-Fernandez M."/>
            <person name="Wu X."/>
            <person name="de Brujin I."/>
            <person name="Lundin D."/>
            <person name="Andersson A."/>
            <person name="Bertilsson S."/>
            <person name="Dopson M."/>
        </authorList>
    </citation>
    <scope>NUCLEOTIDE SEQUENCE</scope>
    <source>
        <strain evidence="2">MM415B02765</strain>
    </source>
</reference>
<feature type="compositionally biased region" description="Basic and acidic residues" evidence="1">
    <location>
        <begin position="66"/>
        <end position="75"/>
    </location>
</feature>
<sequence>MSPPRIVEELLDKLDKNRAWTYAELTALWGCSTSAARARIQTGRDYGIPVTITRASPGKGKSPSPEWDRRTVYKDDLGDPSLPLCPRCKRHGRHGPRPDNKPVHYSRNGIFIYCLACAQEPEPPVELPNGNGKVKQC</sequence>
<evidence type="ECO:0000313" key="2">
    <source>
        <dbReference type="EMBL" id="QJA88429.1"/>
    </source>
</evidence>
<protein>
    <submittedName>
        <fullName evidence="2">Uncharacterized protein</fullName>
    </submittedName>
</protein>
<gene>
    <name evidence="2" type="ORF">MM415B02765_0010</name>
</gene>
<dbReference type="AlphaFoldDB" id="A0A6M3L2A6"/>
<dbReference type="EMBL" id="MT142777">
    <property type="protein sequence ID" value="QJA88429.1"/>
    <property type="molecule type" value="Genomic_DNA"/>
</dbReference>
<feature type="region of interest" description="Disordered" evidence="1">
    <location>
        <begin position="50"/>
        <end position="75"/>
    </location>
</feature>